<dbReference type="InterPro" id="IPR050469">
    <property type="entry name" value="Diguanylate_Cyclase"/>
</dbReference>
<dbReference type="InterPro" id="IPR000160">
    <property type="entry name" value="GGDEF_dom"/>
</dbReference>
<dbReference type="Pfam" id="PF20973">
    <property type="entry name" value="VUPS"/>
    <property type="match status" value="1"/>
</dbReference>
<keyword evidence="3" id="KW-0812">Transmembrane</keyword>
<dbReference type="RefSeq" id="WP_275227603.1">
    <property type="nucleotide sequence ID" value="NZ_JARESE010000019.1"/>
</dbReference>
<dbReference type="EMBL" id="JARESE010000019">
    <property type="protein sequence ID" value="MDE8651506.1"/>
    <property type="molecule type" value="Genomic_DNA"/>
</dbReference>
<feature type="transmembrane region" description="Helical" evidence="3">
    <location>
        <begin position="59"/>
        <end position="80"/>
    </location>
</feature>
<name>A0ABT5WP35_9SPHN</name>
<sequence>MIGALFLLAQALLYFGVMALLLRLRAQLGIGVFVCAIGVMHFLETYLAAVFFIRLPFGLISPGSTVMFTGKLAMILLLYIKADAETVRQPIYGLLVGNCLMVALAAILRLYSPVAMPGYNPDLHLLSQLGALMVWGTALLFVDSIGLILLYERLGQWLADRFWVRASLALIATLSFDQVLFFTGLHLVTAAPPMALWGGWLAKVAAALVYSALLGFYLKHVEAVTPAADSNEPMSDLFGKLTYRHRYEALVEQSGIDALTGVGDRKRFETIAEAGIARALAERRPLSLAIIDVDHFKAINDRHGHVMGDEALRRIAAALKGSIRSDDHVFRYGGEEFIVLCEGMPHETALAHAERLRQAVPAAFEGTLDQPPTVSIGVATAPDDGANVVELVHHADLHLYEAKRGGRNRVVGNEIGKAAAPRRQPVARSS</sequence>
<feature type="transmembrane region" description="Helical" evidence="3">
    <location>
        <begin position="200"/>
        <end position="218"/>
    </location>
</feature>
<dbReference type="NCBIfam" id="TIGR00254">
    <property type="entry name" value="GGDEF"/>
    <property type="match status" value="1"/>
</dbReference>
<dbReference type="Proteomes" id="UP001216253">
    <property type="component" value="Unassembled WGS sequence"/>
</dbReference>
<evidence type="ECO:0000313" key="5">
    <source>
        <dbReference type="EMBL" id="MDE8651506.1"/>
    </source>
</evidence>
<dbReference type="InterPro" id="IPR029787">
    <property type="entry name" value="Nucleotide_cyclase"/>
</dbReference>
<feature type="domain" description="GGDEF" evidence="4">
    <location>
        <begin position="284"/>
        <end position="415"/>
    </location>
</feature>
<evidence type="ECO:0000313" key="6">
    <source>
        <dbReference type="Proteomes" id="UP001216253"/>
    </source>
</evidence>
<feature type="transmembrane region" description="Helical" evidence="3">
    <location>
        <begin position="132"/>
        <end position="151"/>
    </location>
</feature>
<proteinExistence type="predicted"/>
<keyword evidence="3" id="KW-1133">Transmembrane helix</keyword>
<accession>A0ABT5WP35</accession>
<dbReference type="CDD" id="cd01949">
    <property type="entry name" value="GGDEF"/>
    <property type="match status" value="1"/>
</dbReference>
<dbReference type="PANTHER" id="PTHR45138">
    <property type="entry name" value="REGULATORY COMPONENTS OF SENSORY TRANSDUCTION SYSTEM"/>
    <property type="match status" value="1"/>
</dbReference>
<dbReference type="SMART" id="SM00267">
    <property type="entry name" value="GGDEF"/>
    <property type="match status" value="1"/>
</dbReference>
<dbReference type="Pfam" id="PF00990">
    <property type="entry name" value="GGDEF"/>
    <property type="match status" value="1"/>
</dbReference>
<feature type="transmembrane region" description="Helical" evidence="3">
    <location>
        <begin position="163"/>
        <end position="188"/>
    </location>
</feature>
<evidence type="ECO:0000256" key="3">
    <source>
        <dbReference type="SAM" id="Phobius"/>
    </source>
</evidence>
<keyword evidence="6" id="KW-1185">Reference proteome</keyword>
<protein>
    <recommendedName>
        <fullName evidence="1">diguanylate cyclase</fullName>
        <ecNumber evidence="1">2.7.7.65</ecNumber>
    </recommendedName>
</protein>
<organism evidence="5 6">
    <name type="scientific">Novosphingobium album</name>
    <name type="common">ex Liu et al. 2023</name>
    <dbReference type="NCBI Taxonomy" id="3031130"/>
    <lineage>
        <taxon>Bacteria</taxon>
        <taxon>Pseudomonadati</taxon>
        <taxon>Pseudomonadota</taxon>
        <taxon>Alphaproteobacteria</taxon>
        <taxon>Sphingomonadales</taxon>
        <taxon>Sphingomonadaceae</taxon>
        <taxon>Novosphingobium</taxon>
    </lineage>
</organism>
<feature type="transmembrane region" description="Helical" evidence="3">
    <location>
        <begin position="92"/>
        <end position="112"/>
    </location>
</feature>
<evidence type="ECO:0000259" key="4">
    <source>
        <dbReference type="PROSITE" id="PS50887"/>
    </source>
</evidence>
<evidence type="ECO:0000256" key="1">
    <source>
        <dbReference type="ARBA" id="ARBA00012528"/>
    </source>
</evidence>
<feature type="transmembrane region" description="Helical" evidence="3">
    <location>
        <begin position="31"/>
        <end position="53"/>
    </location>
</feature>
<comment type="catalytic activity">
    <reaction evidence="2">
        <text>2 GTP = 3',3'-c-di-GMP + 2 diphosphate</text>
        <dbReference type="Rhea" id="RHEA:24898"/>
        <dbReference type="ChEBI" id="CHEBI:33019"/>
        <dbReference type="ChEBI" id="CHEBI:37565"/>
        <dbReference type="ChEBI" id="CHEBI:58805"/>
        <dbReference type="EC" id="2.7.7.65"/>
    </reaction>
</comment>
<keyword evidence="3" id="KW-0472">Membrane</keyword>
<feature type="transmembrane region" description="Helical" evidence="3">
    <location>
        <begin position="6"/>
        <end position="24"/>
    </location>
</feature>
<dbReference type="InterPro" id="IPR043128">
    <property type="entry name" value="Rev_trsase/Diguanyl_cyclase"/>
</dbReference>
<dbReference type="PANTHER" id="PTHR45138:SF9">
    <property type="entry name" value="DIGUANYLATE CYCLASE DGCM-RELATED"/>
    <property type="match status" value="1"/>
</dbReference>
<dbReference type="InterPro" id="IPR048533">
    <property type="entry name" value="VUPS"/>
</dbReference>
<dbReference type="PROSITE" id="PS50887">
    <property type="entry name" value="GGDEF"/>
    <property type="match status" value="1"/>
</dbReference>
<comment type="caution">
    <text evidence="5">The sequence shown here is derived from an EMBL/GenBank/DDBJ whole genome shotgun (WGS) entry which is preliminary data.</text>
</comment>
<dbReference type="EC" id="2.7.7.65" evidence="1"/>
<dbReference type="Gene3D" id="3.30.70.270">
    <property type="match status" value="1"/>
</dbReference>
<evidence type="ECO:0000256" key="2">
    <source>
        <dbReference type="ARBA" id="ARBA00034247"/>
    </source>
</evidence>
<gene>
    <name evidence="5" type="ORF">PYV00_07215</name>
</gene>
<dbReference type="SUPFAM" id="SSF55073">
    <property type="entry name" value="Nucleotide cyclase"/>
    <property type="match status" value="1"/>
</dbReference>
<reference evidence="5 6" key="1">
    <citation type="submission" date="2023-03" db="EMBL/GenBank/DDBJ databases">
        <title>NovoSphingobium album sp. nov. isolated from polycyclic aromatic hydrocarbons- and heavy-metal polluted soil.</title>
        <authorList>
            <person name="Liu Z."/>
            <person name="Wang K."/>
        </authorList>
    </citation>
    <scope>NUCLEOTIDE SEQUENCE [LARGE SCALE GENOMIC DNA]</scope>
    <source>
        <strain evidence="5 6">H3SJ31-1</strain>
    </source>
</reference>